<accession>X1U3S0</accession>
<dbReference type="EMBL" id="BARW01006184">
    <property type="protein sequence ID" value="GAI86944.1"/>
    <property type="molecule type" value="Genomic_DNA"/>
</dbReference>
<name>X1U3S0_9ZZZZ</name>
<feature type="non-terminal residue" evidence="1">
    <location>
        <position position="1"/>
    </location>
</feature>
<sequence>VAIATFPTKPAGLECTAELWLASDMAKVATSGEIPFTATGEDQSISLPIGLPAIEGSYPVFLEVFSNGQRIAVFRGDEDVVIAEPPVAFLRILSASVNKNTAKIGEAVNVTFDYEISGAPVGWGEVNICIGIYYYSDYTKQWHFSPDEGNNQIFELADLAVGTHRTVCAYTRGDIGTRDICLFIKYHNGKVITTTGWFFAGTVVYER</sequence>
<evidence type="ECO:0000313" key="1">
    <source>
        <dbReference type="EMBL" id="GAI86944.1"/>
    </source>
</evidence>
<comment type="caution">
    <text evidence="1">The sequence shown here is derived from an EMBL/GenBank/DDBJ whole genome shotgun (WGS) entry which is preliminary data.</text>
</comment>
<protein>
    <submittedName>
        <fullName evidence="1">Uncharacterized protein</fullName>
    </submittedName>
</protein>
<reference evidence="1" key="1">
    <citation type="journal article" date="2014" name="Front. Microbiol.">
        <title>High frequency of phylogenetically diverse reductive dehalogenase-homologous genes in deep subseafloor sedimentary metagenomes.</title>
        <authorList>
            <person name="Kawai M."/>
            <person name="Futagami T."/>
            <person name="Toyoda A."/>
            <person name="Takaki Y."/>
            <person name="Nishi S."/>
            <person name="Hori S."/>
            <person name="Arai W."/>
            <person name="Tsubouchi T."/>
            <person name="Morono Y."/>
            <person name="Uchiyama I."/>
            <person name="Ito T."/>
            <person name="Fujiyama A."/>
            <person name="Inagaki F."/>
            <person name="Takami H."/>
        </authorList>
    </citation>
    <scope>NUCLEOTIDE SEQUENCE</scope>
    <source>
        <strain evidence="1">Expedition CK06-06</strain>
    </source>
</reference>
<organism evidence="1">
    <name type="scientific">marine sediment metagenome</name>
    <dbReference type="NCBI Taxonomy" id="412755"/>
    <lineage>
        <taxon>unclassified sequences</taxon>
        <taxon>metagenomes</taxon>
        <taxon>ecological metagenomes</taxon>
    </lineage>
</organism>
<proteinExistence type="predicted"/>
<gene>
    <name evidence="1" type="ORF">S12H4_12968</name>
</gene>
<dbReference type="AlphaFoldDB" id="X1U3S0"/>